<accession>A0A0D0M0V3</accession>
<keyword evidence="3" id="KW-0808">Transferase</keyword>
<dbReference type="AlphaFoldDB" id="A0A0D0M0V3"/>
<dbReference type="PIRSF" id="PIRSF039117">
    <property type="entry name" value="KaiC"/>
    <property type="match status" value="1"/>
</dbReference>
<dbReference type="InterPro" id="IPR030665">
    <property type="entry name" value="KaiC"/>
</dbReference>
<evidence type="ECO:0000256" key="7">
    <source>
        <dbReference type="SAM" id="MobiDB-lite"/>
    </source>
</evidence>
<protein>
    <recommendedName>
        <fullName evidence="1">non-specific serine/threonine protein kinase</fullName>
        <ecNumber evidence="1">2.7.11.1</ecNumber>
    </recommendedName>
</protein>
<dbReference type="PANTHER" id="PTHR42926:SF1">
    <property type="entry name" value="CIRCADIAN CLOCK OSCILLATOR PROTEIN KAIC 1"/>
    <property type="match status" value="1"/>
</dbReference>
<dbReference type="EC" id="2.7.11.1" evidence="1"/>
<keyword evidence="5" id="KW-0418">Kinase</keyword>
<name>A0A0D0M0V3_VARPD</name>
<feature type="region of interest" description="Disordered" evidence="7">
    <location>
        <begin position="245"/>
        <end position="264"/>
    </location>
</feature>
<sequence length="500" mass="54039">MSHVSNQPLLPTLASTGVPGLDDVTSGGLPAGHLYLVEGTPGAGKTTLGLQFLLQGRALGQKGLYVTLSESSQELREGAQSHGWTLEDIEIFDLVGDEGLSVNAEQSVFHPSEFELGETIRGVMAVVERLQPQRVVLDSLSELRLLSQDPMRYRRQILALKRFFLAHGCTVLMLDDKARMADGTHLHSIAHGVIQLEQNTGTYGSDKRRLRVVKLRGVRFREGEHDVSLERGGLQVFTRLVASEHGRSHASEPQSSGNPDLDRLLGGGLTPGTNLLFAGPAGVGKTTTAVCCARASVQRGGKAAIFLFDEGIKTLMIRSRALALGIDEYISSGQLAVHSIDPAEISAGQFSHRVRDAVEREGVTTVVIDTLNAYLIAMPGSNFLMLQMHELLTYLNLQGVTTILVLSQHGLSGDVPNDVDLSYLSDSMLQFRYFEARGQLLKAVSVVKSRSSAHATTIHQFRLGPTGLEIGDALTDFEGVMAGLPRYRGRTALLGDAERA</sequence>
<dbReference type="InterPro" id="IPR014774">
    <property type="entry name" value="KaiC-like_dom"/>
</dbReference>
<keyword evidence="4" id="KW-0677">Repeat</keyword>
<feature type="domain" description="KaiC" evidence="8">
    <location>
        <begin position="12"/>
        <end position="250"/>
    </location>
</feature>
<gene>
    <name evidence="9" type="ORF">RT97_05045</name>
</gene>
<dbReference type="GO" id="GO:0016787">
    <property type="term" value="F:hydrolase activity"/>
    <property type="evidence" value="ECO:0007669"/>
    <property type="project" value="UniProtKB-KW"/>
</dbReference>
<evidence type="ECO:0000256" key="1">
    <source>
        <dbReference type="ARBA" id="ARBA00012513"/>
    </source>
</evidence>
<keyword evidence="2" id="KW-0597">Phosphoprotein</keyword>
<organism evidence="9 10">
    <name type="scientific">Variovorax paradoxus</name>
    <dbReference type="NCBI Taxonomy" id="34073"/>
    <lineage>
        <taxon>Bacteria</taxon>
        <taxon>Pseudomonadati</taxon>
        <taxon>Pseudomonadota</taxon>
        <taxon>Betaproteobacteria</taxon>
        <taxon>Burkholderiales</taxon>
        <taxon>Comamonadaceae</taxon>
        <taxon>Variovorax</taxon>
    </lineage>
</organism>
<dbReference type="InterPro" id="IPR051347">
    <property type="entry name" value="Circadian_clock_KaiC-rel"/>
</dbReference>
<dbReference type="InterPro" id="IPR010624">
    <property type="entry name" value="KaiC_dom"/>
</dbReference>
<dbReference type="OrthoDB" id="9783783at2"/>
<dbReference type="GO" id="GO:0005524">
    <property type="term" value="F:ATP binding"/>
    <property type="evidence" value="ECO:0007669"/>
    <property type="project" value="InterPro"/>
</dbReference>
<evidence type="ECO:0000313" key="9">
    <source>
        <dbReference type="EMBL" id="KIQ35278.1"/>
    </source>
</evidence>
<dbReference type="Pfam" id="PF06745">
    <property type="entry name" value="ATPase"/>
    <property type="match status" value="2"/>
</dbReference>
<keyword evidence="6" id="KW-0378">Hydrolase</keyword>
<evidence type="ECO:0000313" key="10">
    <source>
        <dbReference type="Proteomes" id="UP000032067"/>
    </source>
</evidence>
<dbReference type="Proteomes" id="UP000032067">
    <property type="component" value="Unassembled WGS sequence"/>
</dbReference>
<evidence type="ECO:0000259" key="8">
    <source>
        <dbReference type="PROSITE" id="PS51146"/>
    </source>
</evidence>
<dbReference type="PANTHER" id="PTHR42926">
    <property type="match status" value="1"/>
</dbReference>
<feature type="domain" description="KaiC" evidence="8">
    <location>
        <begin position="252"/>
        <end position="484"/>
    </location>
</feature>
<dbReference type="CDD" id="cd19488">
    <property type="entry name" value="KaiC-like_N"/>
    <property type="match status" value="1"/>
</dbReference>
<dbReference type="RefSeq" id="WP_042577680.1">
    <property type="nucleotide sequence ID" value="NZ_JXQQ01000010.1"/>
</dbReference>
<dbReference type="SMART" id="SM00382">
    <property type="entry name" value="AAA"/>
    <property type="match status" value="2"/>
</dbReference>
<evidence type="ECO:0000256" key="4">
    <source>
        <dbReference type="ARBA" id="ARBA00022737"/>
    </source>
</evidence>
<dbReference type="GO" id="GO:0004674">
    <property type="term" value="F:protein serine/threonine kinase activity"/>
    <property type="evidence" value="ECO:0007669"/>
    <property type="project" value="UniProtKB-EC"/>
</dbReference>
<evidence type="ECO:0000256" key="2">
    <source>
        <dbReference type="ARBA" id="ARBA00022553"/>
    </source>
</evidence>
<evidence type="ECO:0000256" key="6">
    <source>
        <dbReference type="ARBA" id="ARBA00022801"/>
    </source>
</evidence>
<dbReference type="PROSITE" id="PS51146">
    <property type="entry name" value="KAIC"/>
    <property type="match status" value="2"/>
</dbReference>
<dbReference type="InterPro" id="IPR003593">
    <property type="entry name" value="AAA+_ATPase"/>
</dbReference>
<proteinExistence type="predicted"/>
<dbReference type="Gene3D" id="3.40.50.300">
    <property type="entry name" value="P-loop containing nucleotide triphosphate hydrolases"/>
    <property type="match status" value="2"/>
</dbReference>
<comment type="caution">
    <text evidence="9">The sequence shown here is derived from an EMBL/GenBank/DDBJ whole genome shotgun (WGS) entry which is preliminary data.</text>
</comment>
<dbReference type="PRINTS" id="PR01874">
    <property type="entry name" value="DNAREPAIRADA"/>
</dbReference>
<evidence type="ECO:0000256" key="5">
    <source>
        <dbReference type="ARBA" id="ARBA00022777"/>
    </source>
</evidence>
<dbReference type="EMBL" id="JXQQ01000010">
    <property type="protein sequence ID" value="KIQ35278.1"/>
    <property type="molecule type" value="Genomic_DNA"/>
</dbReference>
<dbReference type="InterPro" id="IPR027417">
    <property type="entry name" value="P-loop_NTPase"/>
</dbReference>
<evidence type="ECO:0000256" key="3">
    <source>
        <dbReference type="ARBA" id="ARBA00022679"/>
    </source>
</evidence>
<reference evidence="9 10" key="1">
    <citation type="submission" date="2014-12" db="EMBL/GenBank/DDBJ databases">
        <title>16Stimator: statistical estimation of ribosomal gene copy numbers from draft genome assemblies.</title>
        <authorList>
            <person name="Perisin M.A."/>
            <person name="Vetter M."/>
            <person name="Gilbert J.A."/>
            <person name="Bergelson J."/>
        </authorList>
    </citation>
    <scope>NUCLEOTIDE SEQUENCE [LARGE SCALE GENOMIC DNA]</scope>
    <source>
        <strain evidence="9 10">MEDvA23</strain>
    </source>
</reference>
<dbReference type="SUPFAM" id="SSF52540">
    <property type="entry name" value="P-loop containing nucleoside triphosphate hydrolases"/>
    <property type="match status" value="2"/>
</dbReference>